<dbReference type="Proteomes" id="UP001158576">
    <property type="component" value="Chromosome XSR"/>
</dbReference>
<name>A0ABN7SME5_OIKDI</name>
<gene>
    <name evidence="1" type="ORF">OKIOD_LOCUS8361</name>
</gene>
<proteinExistence type="predicted"/>
<reference evidence="1 2" key="1">
    <citation type="submission" date="2021-04" db="EMBL/GenBank/DDBJ databases">
        <authorList>
            <person name="Bliznina A."/>
        </authorList>
    </citation>
    <scope>NUCLEOTIDE SEQUENCE [LARGE SCALE GENOMIC DNA]</scope>
</reference>
<protein>
    <submittedName>
        <fullName evidence="1">Oidioi.mRNA.OKI2018_I69.XSR.g16803.t1.cds</fullName>
    </submittedName>
</protein>
<evidence type="ECO:0000313" key="2">
    <source>
        <dbReference type="Proteomes" id="UP001158576"/>
    </source>
</evidence>
<keyword evidence="2" id="KW-1185">Reference proteome</keyword>
<evidence type="ECO:0000313" key="1">
    <source>
        <dbReference type="EMBL" id="CAG5100017.1"/>
    </source>
</evidence>
<sequence length="112" mass="12620">MGNCLAQRTRELQPKLNIQEQISKFTKNNGKTEKVKVTPTVVIIEDEGSFAWMESATASAYPTQRPSATLSQISADFEMIALANDSQDNRRNMMIEEELEQAELDLQLNQLS</sequence>
<organism evidence="1 2">
    <name type="scientific">Oikopleura dioica</name>
    <name type="common">Tunicate</name>
    <dbReference type="NCBI Taxonomy" id="34765"/>
    <lineage>
        <taxon>Eukaryota</taxon>
        <taxon>Metazoa</taxon>
        <taxon>Chordata</taxon>
        <taxon>Tunicata</taxon>
        <taxon>Appendicularia</taxon>
        <taxon>Copelata</taxon>
        <taxon>Oikopleuridae</taxon>
        <taxon>Oikopleura</taxon>
    </lineage>
</organism>
<accession>A0ABN7SME5</accession>
<dbReference type="EMBL" id="OU015569">
    <property type="protein sequence ID" value="CAG5100017.1"/>
    <property type="molecule type" value="Genomic_DNA"/>
</dbReference>